<evidence type="ECO:0000313" key="1">
    <source>
        <dbReference type="EMBL" id="MFB9097699.1"/>
    </source>
</evidence>
<dbReference type="EMBL" id="JBHMEY010000060">
    <property type="protein sequence ID" value="MFB9097699.1"/>
    <property type="molecule type" value="Genomic_DNA"/>
</dbReference>
<reference evidence="1 2" key="1">
    <citation type="submission" date="2024-09" db="EMBL/GenBank/DDBJ databases">
        <authorList>
            <person name="Sun Q."/>
            <person name="Mori K."/>
        </authorList>
    </citation>
    <scope>NUCLEOTIDE SEQUENCE [LARGE SCALE GENOMIC DNA]</scope>
    <source>
        <strain evidence="1 2">CECT 7955</strain>
    </source>
</reference>
<name>A0ABV5GQN7_9FLAO</name>
<proteinExistence type="predicted"/>
<dbReference type="RefSeq" id="WP_236455178.1">
    <property type="nucleotide sequence ID" value="NZ_CBCSGE010000004.1"/>
</dbReference>
<dbReference type="Proteomes" id="UP001589607">
    <property type="component" value="Unassembled WGS sequence"/>
</dbReference>
<gene>
    <name evidence="1" type="ORF">ACFFVF_14345</name>
</gene>
<evidence type="ECO:0000313" key="2">
    <source>
        <dbReference type="Proteomes" id="UP001589607"/>
    </source>
</evidence>
<comment type="caution">
    <text evidence="1">The sequence shown here is derived from an EMBL/GenBank/DDBJ whole genome shotgun (WGS) entry which is preliminary data.</text>
</comment>
<protein>
    <recommendedName>
        <fullName evidence="3">DUF4252 domain-containing protein</fullName>
    </recommendedName>
</protein>
<dbReference type="PROSITE" id="PS51257">
    <property type="entry name" value="PROKAR_LIPOPROTEIN"/>
    <property type="match status" value="1"/>
</dbReference>
<evidence type="ECO:0008006" key="3">
    <source>
        <dbReference type="Google" id="ProtNLM"/>
    </source>
</evidence>
<keyword evidence="2" id="KW-1185">Reference proteome</keyword>
<accession>A0ABV5GQN7</accession>
<organism evidence="1 2">
    <name type="scientific">Flavobacterium jumunjinense</name>
    <dbReference type="NCBI Taxonomy" id="998845"/>
    <lineage>
        <taxon>Bacteria</taxon>
        <taxon>Pseudomonadati</taxon>
        <taxon>Bacteroidota</taxon>
        <taxon>Flavobacteriia</taxon>
        <taxon>Flavobacteriales</taxon>
        <taxon>Flavobacteriaceae</taxon>
        <taxon>Flavobacterium</taxon>
    </lineage>
</organism>
<sequence>MNSMKIVLLLNFVLLISSCKENTAKKEDDFLEFDKLEYYYNDISEENVFNLYDSKNKEDSIHFQLITSIYPDELDSNFKQKLKQFGYKQKSLTQVKKDSIKNIFNALKCTDKKAYGCLPIYRDVLFLYKENKLKGIIKIALDCHQTYSIGINEKLEDLGLCSKEYKSLNKILR</sequence>